<sequence length="472" mass="51045">MGRFNVLVILFATLGSVTVGYCNGIIGTTLGESGFVTYFNLDDSDSTGLIGAINGLYQTGGLFGCLSAGWTADQFGRRKALFIASCFAILGSALQAGSVHVAMFILARFITALGSDVGAIVTIVPMWQSEVAPPKTRGFLVGMHGVFILSGYTIAAWIGVGFSYVQGVGVQWRVPLAIQAIPPLLLACGVLFLPESPRWLVENNEGDRALAILKKIHHDPNNANEAFATAEFTQIKTQLALEKTLPSSWWSIFTVPSYRKRAIIGFSTMFCCQATGTLVIANYGSILYTSLGFGGKDQLLLTAGWISFGPPLNFINALLMDRVGRKNLMVFGLTGVAVSLLLECITNGLYGIGDNHAGQKAAIFFIFLHIGFYAPCLDATTYVYASEIWPTHLRAKGCAISTAGLYLGSLIVLTAAPTAFAVIGWKYYVCFLCATIYSIFLFQFYFVETKGLSLEEVAQRFGDQVVRNRKTL</sequence>
<dbReference type="EMBL" id="MU393429">
    <property type="protein sequence ID" value="KAI4869542.1"/>
    <property type="molecule type" value="Genomic_DNA"/>
</dbReference>
<evidence type="ECO:0000313" key="2">
    <source>
        <dbReference type="Proteomes" id="UP001497700"/>
    </source>
</evidence>
<accession>A0ACB9ZCV4</accession>
<gene>
    <name evidence="1" type="ORF">F4820DRAFT_455683</name>
</gene>
<keyword evidence="2" id="KW-1185">Reference proteome</keyword>
<name>A0ACB9ZCV4_9PEZI</name>
<reference evidence="1 2" key="1">
    <citation type="journal article" date="2022" name="New Phytol.">
        <title>Ecological generalism drives hyperdiversity of secondary metabolite gene clusters in xylarialean endophytes.</title>
        <authorList>
            <person name="Franco M.E.E."/>
            <person name="Wisecaver J.H."/>
            <person name="Arnold A.E."/>
            <person name="Ju Y.M."/>
            <person name="Slot J.C."/>
            <person name="Ahrendt S."/>
            <person name="Moore L.P."/>
            <person name="Eastman K.E."/>
            <person name="Scott K."/>
            <person name="Konkel Z."/>
            <person name="Mondo S.J."/>
            <person name="Kuo A."/>
            <person name="Hayes R.D."/>
            <person name="Haridas S."/>
            <person name="Andreopoulos B."/>
            <person name="Riley R."/>
            <person name="LaButti K."/>
            <person name="Pangilinan J."/>
            <person name="Lipzen A."/>
            <person name="Amirebrahimi M."/>
            <person name="Yan J."/>
            <person name="Adam C."/>
            <person name="Keymanesh K."/>
            <person name="Ng V."/>
            <person name="Louie K."/>
            <person name="Northen T."/>
            <person name="Drula E."/>
            <person name="Henrissat B."/>
            <person name="Hsieh H.M."/>
            <person name="Youens-Clark K."/>
            <person name="Lutzoni F."/>
            <person name="Miadlikowska J."/>
            <person name="Eastwood D.C."/>
            <person name="Hamelin R.C."/>
            <person name="Grigoriev I.V."/>
            <person name="U'Ren J.M."/>
        </authorList>
    </citation>
    <scope>NUCLEOTIDE SEQUENCE [LARGE SCALE GENOMIC DNA]</scope>
    <source>
        <strain evidence="1 2">CBS 119005</strain>
    </source>
</reference>
<dbReference type="Proteomes" id="UP001497700">
    <property type="component" value="Unassembled WGS sequence"/>
</dbReference>
<keyword evidence="1" id="KW-0813">Transport</keyword>
<protein>
    <submittedName>
        <fullName evidence="1">Sugar transporter family protein</fullName>
    </submittedName>
</protein>
<evidence type="ECO:0000313" key="1">
    <source>
        <dbReference type="EMBL" id="KAI4869542.1"/>
    </source>
</evidence>
<comment type="caution">
    <text evidence="1">The sequence shown here is derived from an EMBL/GenBank/DDBJ whole genome shotgun (WGS) entry which is preliminary data.</text>
</comment>
<proteinExistence type="predicted"/>
<keyword evidence="1" id="KW-0762">Sugar transport</keyword>
<organism evidence="1 2">
    <name type="scientific">Hypoxylon rubiginosum</name>
    <dbReference type="NCBI Taxonomy" id="110542"/>
    <lineage>
        <taxon>Eukaryota</taxon>
        <taxon>Fungi</taxon>
        <taxon>Dikarya</taxon>
        <taxon>Ascomycota</taxon>
        <taxon>Pezizomycotina</taxon>
        <taxon>Sordariomycetes</taxon>
        <taxon>Xylariomycetidae</taxon>
        <taxon>Xylariales</taxon>
        <taxon>Hypoxylaceae</taxon>
        <taxon>Hypoxylon</taxon>
    </lineage>
</organism>